<name>A0A1S2M4S0_9BACI</name>
<gene>
    <name evidence="1" type="ORF">BKP45_15160</name>
</gene>
<evidence type="ECO:0000313" key="1">
    <source>
        <dbReference type="EMBL" id="OIJ18867.1"/>
    </source>
</evidence>
<dbReference type="OrthoDB" id="2972644at2"/>
<protein>
    <submittedName>
        <fullName evidence="1">Uncharacterized protein</fullName>
    </submittedName>
</protein>
<sequence>MRDPENEIVYDGPLEAVDRFAKEFDGIDQTSQNGIQEVWKSGINEGNNAEVRAEDMKNRPNS</sequence>
<comment type="caution">
    <text evidence="1">The sequence shown here is derived from an EMBL/GenBank/DDBJ whole genome shotgun (WGS) entry which is preliminary data.</text>
</comment>
<dbReference type="EMBL" id="MLQS01000024">
    <property type="protein sequence ID" value="OIJ18867.1"/>
    <property type="molecule type" value="Genomic_DNA"/>
</dbReference>
<keyword evidence="2" id="KW-1185">Reference proteome</keyword>
<dbReference type="RefSeq" id="WP_071390539.1">
    <property type="nucleotide sequence ID" value="NZ_MLQS01000024.1"/>
</dbReference>
<dbReference type="STRING" id="472963.BKP45_15160"/>
<accession>A0A1S2M4S0</accession>
<evidence type="ECO:0000313" key="2">
    <source>
        <dbReference type="Proteomes" id="UP000180057"/>
    </source>
</evidence>
<dbReference type="Proteomes" id="UP000180057">
    <property type="component" value="Unassembled WGS sequence"/>
</dbReference>
<dbReference type="AlphaFoldDB" id="A0A1S2M4S0"/>
<reference evidence="1 2" key="1">
    <citation type="submission" date="2016-10" db="EMBL/GenBank/DDBJ databases">
        <title>Draft genome sequences of four alkaliphilic bacteria belonging to the Anaerobacillus genus.</title>
        <authorList>
            <person name="Bassil N.M."/>
            <person name="Lloyd J.R."/>
        </authorList>
    </citation>
    <scope>NUCLEOTIDE SEQUENCE [LARGE SCALE GENOMIC DNA]</scope>
    <source>
        <strain evidence="1 2">DSM 22531</strain>
    </source>
</reference>
<organism evidence="1 2">
    <name type="scientific">Anaerobacillus alkalidiazotrophicus</name>
    <dbReference type="NCBI Taxonomy" id="472963"/>
    <lineage>
        <taxon>Bacteria</taxon>
        <taxon>Bacillati</taxon>
        <taxon>Bacillota</taxon>
        <taxon>Bacilli</taxon>
        <taxon>Bacillales</taxon>
        <taxon>Bacillaceae</taxon>
        <taxon>Anaerobacillus</taxon>
    </lineage>
</organism>
<proteinExistence type="predicted"/>